<evidence type="ECO:0000259" key="13">
    <source>
        <dbReference type="Pfam" id="PF00006"/>
    </source>
</evidence>
<dbReference type="FunFam" id="3.40.50.300:FF:002432">
    <property type="entry name" value="ATP synthase subunit alpha, mitochondrial"/>
    <property type="match status" value="1"/>
</dbReference>
<keyword evidence="6" id="KW-0067">ATP-binding</keyword>
<dbReference type="GO" id="GO:0046933">
    <property type="term" value="F:proton-transporting ATP synthase activity, rotational mechanism"/>
    <property type="evidence" value="ECO:0007669"/>
    <property type="project" value="InterPro"/>
</dbReference>
<feature type="domain" description="ATPase F1/V1/A1 complex alpha/beta subunit N-terminal" evidence="14">
    <location>
        <begin position="113"/>
        <end position="178"/>
    </location>
</feature>
<dbReference type="Gene3D" id="3.40.50.300">
    <property type="entry name" value="P-loop containing nucleotide triphosphate hydrolases"/>
    <property type="match status" value="1"/>
</dbReference>
<keyword evidence="8" id="KW-0406">Ion transport</keyword>
<evidence type="ECO:0000256" key="11">
    <source>
        <dbReference type="ARBA" id="ARBA00023310"/>
    </source>
</evidence>
<dbReference type="GO" id="GO:0005524">
    <property type="term" value="F:ATP binding"/>
    <property type="evidence" value="ECO:0007669"/>
    <property type="project" value="UniProtKB-KW"/>
</dbReference>
<organism evidence="15 16">
    <name type="scientific">Candidatus Dojkabacteria bacterium</name>
    <dbReference type="NCBI Taxonomy" id="2099670"/>
    <lineage>
        <taxon>Bacteria</taxon>
        <taxon>Candidatus Dojkabacteria</taxon>
    </lineage>
</organism>
<evidence type="ECO:0000256" key="10">
    <source>
        <dbReference type="ARBA" id="ARBA00023196"/>
    </source>
</evidence>
<dbReference type="Gene3D" id="2.40.30.20">
    <property type="match status" value="1"/>
</dbReference>
<comment type="subunit">
    <text evidence="12">F-type ATPases have 2 components, CF(1) - the catalytic core - and CF(0) - the membrane proton channel. CF(1) has five subunits: alpha(3), beta(3), gamma(1), delta(1), epsilon(1). CF(0) has four main subunits: a(1), b(1), b'(1) and c(9-12).</text>
</comment>
<dbReference type="AlphaFoldDB" id="A0A3M0YY02"/>
<name>A0A3M0YY02_9BACT</name>
<dbReference type="InterPro" id="IPR036121">
    <property type="entry name" value="ATPase_F1/V1/A1_a/bsu_N_sf"/>
</dbReference>
<comment type="similarity">
    <text evidence="2">Belongs to the ATPase alpha/beta chains family.</text>
</comment>
<dbReference type="InterPro" id="IPR027417">
    <property type="entry name" value="P-loop_NTPase"/>
</dbReference>
<evidence type="ECO:0000256" key="9">
    <source>
        <dbReference type="ARBA" id="ARBA00023136"/>
    </source>
</evidence>
<reference evidence="15 16" key="1">
    <citation type="submission" date="2018-10" db="EMBL/GenBank/DDBJ databases">
        <title>Thermophilic Lithotrophy and Phototrophy in an Intertidal, Iron-rich, Geothermal Spring.</title>
        <authorList>
            <person name="Ward L.M."/>
            <person name="Idei A."/>
            <person name="Nakagawa M."/>
            <person name="Ueno Y."/>
            <person name="Fischer W."/>
            <person name="Mcglynn S.E."/>
        </authorList>
    </citation>
    <scope>NUCLEOTIDE SEQUENCE [LARGE SCALE GENOMIC DNA]</scope>
    <source>
        <strain evidence="15">J137</strain>
    </source>
</reference>
<evidence type="ECO:0000256" key="12">
    <source>
        <dbReference type="ARBA" id="ARBA00026013"/>
    </source>
</evidence>
<keyword evidence="10" id="KW-0139">CF(1)</keyword>
<keyword evidence="11" id="KW-0066">ATP synthesis</keyword>
<keyword evidence="7" id="KW-1278">Translocase</keyword>
<accession>A0A3M0YY02</accession>
<dbReference type="Pfam" id="PF00006">
    <property type="entry name" value="ATP-synt_ab"/>
    <property type="match status" value="1"/>
</dbReference>
<feature type="non-terminal residue" evidence="15">
    <location>
        <position position="310"/>
    </location>
</feature>
<keyword evidence="4" id="KW-0547">Nucleotide-binding</keyword>
<evidence type="ECO:0000256" key="8">
    <source>
        <dbReference type="ARBA" id="ARBA00023065"/>
    </source>
</evidence>
<dbReference type="SUPFAM" id="SSF52540">
    <property type="entry name" value="P-loop containing nucleoside triphosphate hydrolases"/>
    <property type="match status" value="1"/>
</dbReference>
<proteinExistence type="inferred from homology"/>
<dbReference type="EMBL" id="RFKV01000114">
    <property type="protein sequence ID" value="RMD76653.1"/>
    <property type="molecule type" value="Genomic_DNA"/>
</dbReference>
<dbReference type="InterPro" id="IPR004100">
    <property type="entry name" value="ATPase_F1/V1/A1_a/bsu_N"/>
</dbReference>
<comment type="subcellular location">
    <subcellularLocation>
        <location evidence="1">Membrane</location>
    </subcellularLocation>
</comment>
<evidence type="ECO:0000259" key="14">
    <source>
        <dbReference type="Pfam" id="PF02874"/>
    </source>
</evidence>
<evidence type="ECO:0000256" key="7">
    <source>
        <dbReference type="ARBA" id="ARBA00022967"/>
    </source>
</evidence>
<dbReference type="InterPro" id="IPR000194">
    <property type="entry name" value="ATPase_F1/V1/A1_a/bsu_nucl-bd"/>
</dbReference>
<dbReference type="InterPro" id="IPR023366">
    <property type="entry name" value="ATP_synth_asu-like_sf"/>
</dbReference>
<comment type="caution">
    <text evidence="15">The sequence shown here is derived from an EMBL/GenBank/DDBJ whole genome shotgun (WGS) entry which is preliminary data.</text>
</comment>
<evidence type="ECO:0000256" key="1">
    <source>
        <dbReference type="ARBA" id="ARBA00004370"/>
    </source>
</evidence>
<evidence type="ECO:0000256" key="3">
    <source>
        <dbReference type="ARBA" id="ARBA00022448"/>
    </source>
</evidence>
<protein>
    <recommendedName>
        <fullName evidence="17">F0F1 ATP synthase subunit alpha</fullName>
    </recommendedName>
</protein>
<dbReference type="GO" id="GO:0045259">
    <property type="term" value="C:proton-transporting ATP synthase complex"/>
    <property type="evidence" value="ECO:0007669"/>
    <property type="project" value="UniProtKB-KW"/>
</dbReference>
<evidence type="ECO:0000256" key="4">
    <source>
        <dbReference type="ARBA" id="ARBA00022741"/>
    </source>
</evidence>
<evidence type="ECO:0000313" key="15">
    <source>
        <dbReference type="EMBL" id="RMD76653.1"/>
    </source>
</evidence>
<gene>
    <name evidence="15" type="ORF">D6810_03320</name>
</gene>
<sequence length="310" mass="34375">MHVIVQAVKALSSKFKDIQGDLFIRIPEPLGEEVYREIIQLPNRCFKNLHIIIDAEIKSGFKIQLGDVQIDATLDRKSENLLDYLSSQDFEIDKFFEQLTQSIKQYTFTASIKESGKVLSVKDGVCFIDGLAGCMYQELLTINGKIPAIALSIERYKIGAVVLGDFKQIKVGNDVYRTEKVVSVPVSNELIGRVIDPLANPLDGKPQIVSEVYYPIEKVAPGVIERKPVAKPLLTGITAIDALIPIGRGQRELILGDRQTGKTSIAIDTIINQRDQNVICIYVSIGQKESKLAGIISKLRDANAMDYTII</sequence>
<keyword evidence="9" id="KW-0472">Membrane</keyword>
<evidence type="ECO:0000256" key="6">
    <source>
        <dbReference type="ARBA" id="ARBA00022840"/>
    </source>
</evidence>
<dbReference type="SUPFAM" id="SSF50615">
    <property type="entry name" value="N-terminal domain of alpha and beta subunits of F1 ATP synthase"/>
    <property type="match status" value="1"/>
</dbReference>
<dbReference type="InterPro" id="IPR005294">
    <property type="entry name" value="ATP_synth_F1_asu"/>
</dbReference>
<keyword evidence="5" id="KW-0375">Hydrogen ion transport</keyword>
<evidence type="ECO:0000256" key="2">
    <source>
        <dbReference type="ARBA" id="ARBA00008936"/>
    </source>
</evidence>
<evidence type="ECO:0008006" key="17">
    <source>
        <dbReference type="Google" id="ProtNLM"/>
    </source>
</evidence>
<evidence type="ECO:0000313" key="16">
    <source>
        <dbReference type="Proteomes" id="UP000269410"/>
    </source>
</evidence>
<dbReference type="GO" id="GO:0043531">
    <property type="term" value="F:ADP binding"/>
    <property type="evidence" value="ECO:0007669"/>
    <property type="project" value="TreeGrafter"/>
</dbReference>
<keyword evidence="3" id="KW-0813">Transport</keyword>
<dbReference type="Pfam" id="PF02874">
    <property type="entry name" value="ATP-synt_ab_N"/>
    <property type="match status" value="1"/>
</dbReference>
<dbReference type="PANTHER" id="PTHR48082">
    <property type="entry name" value="ATP SYNTHASE SUBUNIT ALPHA, MITOCHONDRIAL"/>
    <property type="match status" value="1"/>
</dbReference>
<dbReference type="Proteomes" id="UP000269410">
    <property type="component" value="Unassembled WGS sequence"/>
</dbReference>
<evidence type="ECO:0000256" key="5">
    <source>
        <dbReference type="ARBA" id="ARBA00022781"/>
    </source>
</evidence>
<dbReference type="PANTHER" id="PTHR48082:SF2">
    <property type="entry name" value="ATP SYNTHASE SUBUNIT ALPHA, MITOCHONDRIAL"/>
    <property type="match status" value="1"/>
</dbReference>
<feature type="domain" description="ATPase F1/V1/A1 complex alpha/beta subunit nucleotide-binding" evidence="13">
    <location>
        <begin position="236"/>
        <end position="310"/>
    </location>
</feature>